<dbReference type="Proteomes" id="UP000078419">
    <property type="component" value="Unassembled WGS sequence"/>
</dbReference>
<dbReference type="InterPro" id="IPR000119">
    <property type="entry name" value="Hist_DNA-bd"/>
</dbReference>
<dbReference type="SUPFAM" id="SSF47729">
    <property type="entry name" value="IHF-like DNA-binding proteins"/>
    <property type="match status" value="1"/>
</dbReference>
<name>A0AA45UTN0_ANAPH</name>
<evidence type="ECO:0000256" key="5">
    <source>
        <dbReference type="ARBA" id="ARBA00023125"/>
    </source>
</evidence>
<organism evidence="10 11">
    <name type="scientific">Anaplasma phagocytophilum</name>
    <name type="common">Ehrlichia phagocytophila</name>
    <dbReference type="NCBI Taxonomy" id="948"/>
    <lineage>
        <taxon>Bacteria</taxon>
        <taxon>Pseudomonadati</taxon>
        <taxon>Pseudomonadota</taxon>
        <taxon>Alphaproteobacteria</taxon>
        <taxon>Rickettsiales</taxon>
        <taxon>Anaplasmataceae</taxon>
        <taxon>Anaplasma</taxon>
        <taxon>phagocytophilum group</taxon>
    </lineage>
</organism>
<comment type="caution">
    <text evidence="10">The sequence shown here is derived from an EMBL/GenBank/DDBJ whole genome shotgun (WGS) entry which is preliminary data.</text>
</comment>
<evidence type="ECO:0000256" key="2">
    <source>
        <dbReference type="ARBA" id="ARBA00018329"/>
    </source>
</evidence>
<dbReference type="SMART" id="SM00411">
    <property type="entry name" value="BHL"/>
    <property type="match status" value="1"/>
</dbReference>
<evidence type="ECO:0000256" key="6">
    <source>
        <dbReference type="ARBA" id="ARBA00023163"/>
    </source>
</evidence>
<evidence type="ECO:0000256" key="3">
    <source>
        <dbReference type="ARBA" id="ARBA00022845"/>
    </source>
</evidence>
<dbReference type="GO" id="GO:0005829">
    <property type="term" value="C:cytosol"/>
    <property type="evidence" value="ECO:0007669"/>
    <property type="project" value="TreeGrafter"/>
</dbReference>
<dbReference type="Gene3D" id="4.10.520.10">
    <property type="entry name" value="IHF-like DNA-binding proteins"/>
    <property type="match status" value="1"/>
</dbReference>
<dbReference type="Pfam" id="PF00216">
    <property type="entry name" value="Bac_DNA_binding"/>
    <property type="match status" value="1"/>
</dbReference>
<keyword evidence="3" id="KW-0810">Translation regulation</keyword>
<comment type="similarity">
    <text evidence="1 9">Belongs to the bacterial histone-like protein family.</text>
</comment>
<dbReference type="EMBL" id="FLLR01000052">
    <property type="protein sequence ID" value="SBO14679.1"/>
    <property type="molecule type" value="Genomic_DNA"/>
</dbReference>
<keyword evidence="7" id="KW-0233">DNA recombination</keyword>
<dbReference type="InterPro" id="IPR020816">
    <property type="entry name" value="Histone-like_DNA-bd_CS"/>
</dbReference>
<dbReference type="CDD" id="cd13835">
    <property type="entry name" value="IHF_A"/>
    <property type="match status" value="1"/>
</dbReference>
<evidence type="ECO:0000256" key="8">
    <source>
        <dbReference type="ARBA" id="ARBA00040467"/>
    </source>
</evidence>
<dbReference type="GO" id="GO:0009893">
    <property type="term" value="P:positive regulation of metabolic process"/>
    <property type="evidence" value="ECO:0007669"/>
    <property type="project" value="UniProtKB-ARBA"/>
</dbReference>
<dbReference type="GO" id="GO:0006355">
    <property type="term" value="P:regulation of DNA-templated transcription"/>
    <property type="evidence" value="ECO:0007669"/>
    <property type="project" value="InterPro"/>
</dbReference>
<gene>
    <name evidence="10" type="primary">ihfA</name>
    <name evidence="10" type="ORF">ANAPC1_01041</name>
</gene>
<dbReference type="GO" id="GO:0030527">
    <property type="term" value="F:structural constituent of chromatin"/>
    <property type="evidence" value="ECO:0007669"/>
    <property type="project" value="InterPro"/>
</dbReference>
<evidence type="ECO:0000256" key="7">
    <source>
        <dbReference type="ARBA" id="ARBA00023172"/>
    </source>
</evidence>
<dbReference type="InterPro" id="IPR010992">
    <property type="entry name" value="IHF-like_DNA-bd_dom_sf"/>
</dbReference>
<dbReference type="InterPro" id="IPR005684">
    <property type="entry name" value="IHF_alpha"/>
</dbReference>
<dbReference type="PANTHER" id="PTHR33175:SF2">
    <property type="entry name" value="INTEGRATION HOST FACTOR SUBUNIT ALPHA"/>
    <property type="match status" value="1"/>
</dbReference>
<accession>A0AA45UTN0</accession>
<evidence type="ECO:0000313" key="11">
    <source>
        <dbReference type="Proteomes" id="UP000078419"/>
    </source>
</evidence>
<reference evidence="11" key="1">
    <citation type="submission" date="2016-03" db="EMBL/GenBank/DDBJ databases">
        <authorList>
            <person name="Loux Valentin"/>
        </authorList>
    </citation>
    <scope>NUCLEOTIDE SEQUENCE [LARGE SCALE GENOMIC DNA]</scope>
    <source>
        <strain evidence="11">C1</strain>
    </source>
</reference>
<proteinExistence type="inferred from homology"/>
<dbReference type="PROSITE" id="PS00045">
    <property type="entry name" value="HISTONE_LIKE"/>
    <property type="match status" value="1"/>
</dbReference>
<evidence type="ECO:0000256" key="1">
    <source>
        <dbReference type="ARBA" id="ARBA00010529"/>
    </source>
</evidence>
<dbReference type="OMA" id="KSMDITH"/>
<dbReference type="GO" id="GO:0006417">
    <property type="term" value="P:regulation of translation"/>
    <property type="evidence" value="ECO:0007669"/>
    <property type="project" value="UniProtKB-KW"/>
</dbReference>
<sequence>MVCCAWYSMVQTLTKARIASMINREIGLSREDSLAIVGEILDEMSSSLVRCGSLKISSFGIFKVIRKKERVGRNPKTLEKFVVEEHNTVTFCPSVTVKRFINGDET</sequence>
<dbReference type="AlphaFoldDB" id="A0AA45UTN0"/>
<keyword evidence="5" id="KW-0238">DNA-binding</keyword>
<evidence type="ECO:0000256" key="4">
    <source>
        <dbReference type="ARBA" id="ARBA00023015"/>
    </source>
</evidence>
<evidence type="ECO:0000256" key="9">
    <source>
        <dbReference type="RuleBase" id="RU003939"/>
    </source>
</evidence>
<evidence type="ECO:0000313" key="10">
    <source>
        <dbReference type="EMBL" id="SBO14679.1"/>
    </source>
</evidence>
<keyword evidence="4" id="KW-0805">Transcription regulation</keyword>
<protein>
    <recommendedName>
        <fullName evidence="8">Histone-like DNA-binding protein</fullName>
    </recommendedName>
    <alternativeName>
        <fullName evidence="2">Integration host factor subunit alpha</fullName>
    </alternativeName>
</protein>
<dbReference type="GO" id="GO:0006310">
    <property type="term" value="P:DNA recombination"/>
    <property type="evidence" value="ECO:0007669"/>
    <property type="project" value="UniProtKB-KW"/>
</dbReference>
<dbReference type="GO" id="GO:0003677">
    <property type="term" value="F:DNA binding"/>
    <property type="evidence" value="ECO:0007669"/>
    <property type="project" value="UniProtKB-KW"/>
</dbReference>
<keyword evidence="6" id="KW-0804">Transcription</keyword>
<dbReference type="PANTHER" id="PTHR33175">
    <property type="entry name" value="DNA-BINDING PROTEIN HU"/>
    <property type="match status" value="1"/>
</dbReference>